<dbReference type="Gene3D" id="3.20.20.80">
    <property type="entry name" value="Glycosidases"/>
    <property type="match status" value="1"/>
</dbReference>
<dbReference type="AlphaFoldDB" id="B0Y299"/>
<keyword evidence="2" id="KW-0378">Hydrolase</keyword>
<dbReference type="VEuPathDB" id="FungiDB:AFUB_061780"/>
<evidence type="ECO:0000256" key="1">
    <source>
        <dbReference type="ARBA" id="ARBA00007401"/>
    </source>
</evidence>
<dbReference type="PhylomeDB" id="B0Y299"/>
<evidence type="ECO:0000256" key="2">
    <source>
        <dbReference type="ARBA" id="ARBA00022801"/>
    </source>
</evidence>
<accession>B0Y299</accession>
<dbReference type="PANTHER" id="PTHR42732:SF1">
    <property type="entry name" value="BETA-MANNOSIDASE"/>
    <property type="match status" value="1"/>
</dbReference>
<feature type="domain" description="Beta-mannosidase-like galactose-binding" evidence="9">
    <location>
        <begin position="102"/>
        <end position="187"/>
    </location>
</feature>
<dbReference type="Gene3D" id="2.60.40.10">
    <property type="entry name" value="Immunoglobulins"/>
    <property type="match status" value="3"/>
</dbReference>
<dbReference type="Pfam" id="PF18565">
    <property type="entry name" value="Glyco_hydro2_C5"/>
    <property type="match status" value="1"/>
</dbReference>
<proteinExistence type="inferred from homology"/>
<sequence>MGWQSRMIQSKALIDICDIFTMRESILSVLTFFSLLLIVQARDDGRMKYNFNSGWKVLVGNPASAQSPSFNDNDWKDVTLPHAWNEDDAFRVDIANLSTGIAWYRKHFDLPATSRNKKVFLEFEGIRHAGEFYLNGKWIGRSENGVMAFGFDVSDITLYNQTNVLAAQIDNSWTYREKATSTPYQWNDKNFYANYGGINKNVFLHVTDRLYQTLPLYSNLQTTGVYIYATDLDIPRKSATINVESQVRNEYQQARTFQYQVDIHDAVQGKKLKTITGGRYTLQANETRTIRTTTHLSDLNFWSWGYGYLYDVRTSLLLNHHAIDSVKTRTGFRKTEFTHGAFKLNDRTLHLKGYAQRTTNEWPALGCAVPPWLTDFSNSLVLASNAALIRWMHVTPWKQDVESLDRLGLLQALPAGDSEGDATGRRWAQRTELMRDAIIYHRNSPSVIFYEAGNHGISEAHMSEMKALRDTYDPHGGRAAGSREMLNSSVAEYGGEMLYINKGARIPLWQMEYSRDEGLRKYWDDWSPPYHVDGAGPPYKGEDASEYNRNQDSHAVENVRRWFDYFEQRPGTGTRVNAGGVNIIFSDSNTHHRGAENYRRSGEVDGVRLPKDGWYAHKVMWDSWVDVDRLAGHIIGHWNYNDTTVKDVYVVSTAEEVELFLNGKSVGKGEQSSRFLFTFANVTWQPGTIRAVGRLDARESLLDTKTTAGEPASIRLTPHTGPSGFVADGADIAVVDVEVVDAEGQRNPIALNIIDFALSGEASWRGGIAQCADNCILSTTLPVENGINRVMLRSTTRAGQVTLTATSDGLKPATISLNTKPFASKGGLSTVIPGSDLPFVLSRGPTPSSESYTISRKAVEGLNVTAGCDTENMINSYDDDEETEWSCDGDKSSTWIKYSWDSPVNVSQMVMKLHSFRTTKYPVQISVDDTVVYEGVTPTSLGYVTLDLNATVGQSVTVASEDSDLGIIEAEIYTPA</sequence>
<dbReference type="PANTHER" id="PTHR42732">
    <property type="entry name" value="BETA-GALACTOSIDASE"/>
    <property type="match status" value="1"/>
</dbReference>
<dbReference type="GO" id="GO:0000272">
    <property type="term" value="P:polysaccharide catabolic process"/>
    <property type="evidence" value="ECO:0007669"/>
    <property type="project" value="UniProtKB-KW"/>
</dbReference>
<dbReference type="HOGENOM" id="CLU_006501_3_0_1"/>
<dbReference type="Pfam" id="PF22666">
    <property type="entry name" value="Glyco_hydro_2_N2"/>
    <property type="match status" value="1"/>
</dbReference>
<evidence type="ECO:0000259" key="6">
    <source>
        <dbReference type="Pfam" id="PF00703"/>
    </source>
</evidence>
<gene>
    <name evidence="10" type="ORF">AFUB_061780</name>
</gene>
<feature type="domain" description="Glycoside hydrolase family 2 immunoglobulin-like beta-sandwich" evidence="6">
    <location>
        <begin position="230"/>
        <end position="333"/>
    </location>
</feature>
<reference evidence="10 11" key="1">
    <citation type="journal article" date="2008" name="PLoS Genet.">
        <title>Genomic islands in the pathogenic filamentous fungus Aspergillus fumigatus.</title>
        <authorList>
            <person name="Fedorova N.D."/>
            <person name="Khaldi N."/>
            <person name="Joardar V.S."/>
            <person name="Maiti R."/>
            <person name="Amedeo P."/>
            <person name="Anderson M.J."/>
            <person name="Crabtree J."/>
            <person name="Silva J.C."/>
            <person name="Badger J.H."/>
            <person name="Albarraq A."/>
            <person name="Angiuoli S."/>
            <person name="Bussey H."/>
            <person name="Bowyer P."/>
            <person name="Cotty P.J."/>
            <person name="Dyer P.S."/>
            <person name="Egan A."/>
            <person name="Galens K."/>
            <person name="Fraser-Liggett C.M."/>
            <person name="Haas B.J."/>
            <person name="Inman J.M."/>
            <person name="Kent R."/>
            <person name="Lemieux S."/>
            <person name="Malavazi I."/>
            <person name="Orvis J."/>
            <person name="Roemer T."/>
            <person name="Ronning C.M."/>
            <person name="Sundaram J.P."/>
            <person name="Sutton G."/>
            <person name="Turner G."/>
            <person name="Venter J.C."/>
            <person name="White O.R."/>
            <person name="Whitty B.R."/>
            <person name="Youngman P."/>
            <person name="Wolfe K.H."/>
            <person name="Goldman G.H."/>
            <person name="Wortman J.R."/>
            <person name="Jiang B."/>
            <person name="Denning D.W."/>
            <person name="Nierman W.C."/>
        </authorList>
    </citation>
    <scope>NUCLEOTIDE SEQUENCE [LARGE SCALE GENOMIC DNA]</scope>
    <source>
        <strain evidence="11">CBS 144.89 / FGSC A1163 / CEA10</strain>
    </source>
</reference>
<evidence type="ECO:0000259" key="9">
    <source>
        <dbReference type="Pfam" id="PF22666"/>
    </source>
</evidence>
<dbReference type="UniPathway" id="UPA00280"/>
<evidence type="ECO:0000313" key="11">
    <source>
        <dbReference type="Proteomes" id="UP000001699"/>
    </source>
</evidence>
<evidence type="ECO:0000256" key="3">
    <source>
        <dbReference type="ARBA" id="ARBA00023277"/>
    </source>
</evidence>
<keyword evidence="3" id="KW-0119">Carbohydrate metabolism</keyword>
<dbReference type="InterPro" id="IPR013783">
    <property type="entry name" value="Ig-like_fold"/>
</dbReference>
<dbReference type="InterPro" id="IPR036156">
    <property type="entry name" value="Beta-gal/glucu_dom_sf"/>
</dbReference>
<organism evidence="10 11">
    <name type="scientific">Aspergillus fumigatus (strain CBS 144.89 / FGSC A1163 / CEA10)</name>
    <name type="common">Neosartorya fumigata</name>
    <dbReference type="NCBI Taxonomy" id="451804"/>
    <lineage>
        <taxon>Eukaryota</taxon>
        <taxon>Fungi</taxon>
        <taxon>Dikarya</taxon>
        <taxon>Ascomycota</taxon>
        <taxon>Pezizomycotina</taxon>
        <taxon>Eurotiomycetes</taxon>
        <taxon>Eurotiomycetidae</taxon>
        <taxon>Eurotiales</taxon>
        <taxon>Aspergillaceae</taxon>
        <taxon>Aspergillus</taxon>
        <taxon>Aspergillus subgen. Fumigati</taxon>
    </lineage>
</organism>
<dbReference type="InterPro" id="IPR051913">
    <property type="entry name" value="GH2_Domain-Containing"/>
</dbReference>
<dbReference type="Proteomes" id="UP000001699">
    <property type="component" value="Unassembled WGS sequence"/>
</dbReference>
<dbReference type="EMBL" id="DS499597">
    <property type="protein sequence ID" value="EDP52141.1"/>
    <property type="molecule type" value="Genomic_DNA"/>
</dbReference>
<evidence type="ECO:0000259" key="7">
    <source>
        <dbReference type="Pfam" id="PF16355"/>
    </source>
</evidence>
<dbReference type="SUPFAM" id="SSF49303">
    <property type="entry name" value="beta-Galactosidase/glucuronidase domain"/>
    <property type="match status" value="1"/>
</dbReference>
<dbReference type="InterPro" id="IPR040605">
    <property type="entry name" value="Glyco_hydro2_dom5"/>
</dbReference>
<protein>
    <submittedName>
        <fullName evidence="10">Cell-associated beta-galactosidase, putative</fullName>
    </submittedName>
</protein>
<dbReference type="InterPro" id="IPR032311">
    <property type="entry name" value="DUF4982"/>
</dbReference>
<dbReference type="Gene3D" id="2.60.120.260">
    <property type="entry name" value="Galactose-binding domain-like"/>
    <property type="match status" value="2"/>
</dbReference>
<dbReference type="SUPFAM" id="SSF51445">
    <property type="entry name" value="(Trans)glycosidases"/>
    <property type="match status" value="1"/>
</dbReference>
<dbReference type="OrthoDB" id="408532at2759"/>
<comment type="similarity">
    <text evidence="1">Belongs to the glycosyl hydrolase 2 family.</text>
</comment>
<dbReference type="SUPFAM" id="SSF49785">
    <property type="entry name" value="Galactose-binding domain-like"/>
    <property type="match status" value="2"/>
</dbReference>
<keyword evidence="11" id="KW-1185">Reference proteome</keyword>
<dbReference type="InterPro" id="IPR006102">
    <property type="entry name" value="Ig-like_GH2"/>
</dbReference>
<evidence type="ECO:0000256" key="4">
    <source>
        <dbReference type="ARBA" id="ARBA00023295"/>
    </source>
</evidence>
<evidence type="ECO:0000256" key="5">
    <source>
        <dbReference type="ARBA" id="ARBA00023326"/>
    </source>
</evidence>
<dbReference type="InterPro" id="IPR017853">
    <property type="entry name" value="GH"/>
</dbReference>
<dbReference type="InterPro" id="IPR008979">
    <property type="entry name" value="Galactose-bd-like_sf"/>
</dbReference>
<feature type="domain" description="DUF4982" evidence="7">
    <location>
        <begin position="644"/>
        <end position="696"/>
    </location>
</feature>
<evidence type="ECO:0000313" key="10">
    <source>
        <dbReference type="EMBL" id="EDP52141.1"/>
    </source>
</evidence>
<dbReference type="Pfam" id="PF16355">
    <property type="entry name" value="DUF4982"/>
    <property type="match status" value="1"/>
</dbReference>
<dbReference type="InterPro" id="IPR054593">
    <property type="entry name" value="Beta-mannosidase-like_N2"/>
</dbReference>
<feature type="domain" description="Glycoside hydrolase family 2" evidence="8">
    <location>
        <begin position="725"/>
        <end position="815"/>
    </location>
</feature>
<name>B0Y299_ASPFC</name>
<dbReference type="Pfam" id="PF00703">
    <property type="entry name" value="Glyco_hydro_2"/>
    <property type="match status" value="1"/>
</dbReference>
<keyword evidence="5" id="KW-0624">Polysaccharide degradation</keyword>
<dbReference type="GO" id="GO:0004553">
    <property type="term" value="F:hydrolase activity, hydrolyzing O-glycosyl compounds"/>
    <property type="evidence" value="ECO:0007669"/>
    <property type="project" value="InterPro"/>
</dbReference>
<keyword evidence="4" id="KW-0326">Glycosidase</keyword>
<evidence type="ECO:0000259" key="8">
    <source>
        <dbReference type="Pfam" id="PF18565"/>
    </source>
</evidence>